<protein>
    <submittedName>
        <fullName evidence="1">Uncharacterized protein</fullName>
    </submittedName>
</protein>
<dbReference type="Proteomes" id="UP000475325">
    <property type="component" value="Unassembled WGS sequence"/>
</dbReference>
<dbReference type="CDD" id="cd09917">
    <property type="entry name" value="F-box_SF"/>
    <property type="match status" value="1"/>
</dbReference>
<evidence type="ECO:0000313" key="2">
    <source>
        <dbReference type="Proteomes" id="UP000475325"/>
    </source>
</evidence>
<evidence type="ECO:0000313" key="1">
    <source>
        <dbReference type="EMBL" id="KAF3098865.1"/>
    </source>
</evidence>
<gene>
    <name evidence="1" type="ORF">TWF102_005917</name>
</gene>
<dbReference type="SUPFAM" id="SSF81383">
    <property type="entry name" value="F-box domain"/>
    <property type="match status" value="1"/>
</dbReference>
<proteinExistence type="predicted"/>
<name>A0A7C8J6T9_ORBOL</name>
<organism evidence="1 2">
    <name type="scientific">Orbilia oligospora</name>
    <name type="common">Nematode-trapping fungus</name>
    <name type="synonym">Arthrobotrys oligospora</name>
    <dbReference type="NCBI Taxonomy" id="2813651"/>
    <lineage>
        <taxon>Eukaryota</taxon>
        <taxon>Fungi</taxon>
        <taxon>Dikarya</taxon>
        <taxon>Ascomycota</taxon>
        <taxon>Pezizomycotina</taxon>
        <taxon>Orbiliomycetes</taxon>
        <taxon>Orbiliales</taxon>
        <taxon>Orbiliaceae</taxon>
        <taxon>Orbilia</taxon>
    </lineage>
</organism>
<comment type="caution">
    <text evidence="1">The sequence shown here is derived from an EMBL/GenBank/DDBJ whole genome shotgun (WGS) entry which is preliminary data.</text>
</comment>
<dbReference type="InterPro" id="IPR036047">
    <property type="entry name" value="F-box-like_dom_sf"/>
</dbReference>
<sequence length="133" mass="15779">MFVMEVQNYEAPQFNRREIRVNARRFTKGTRSYLLSMPLEILRMILEFMLPVKHLRNVALTCQALRPLATELLHKTIAINIGFNGFFIYQIESLLQPNRPGLKSIRNLRIQDRYNYDEDEYSHRINSDDIASF</sequence>
<accession>A0A7C8J6T9</accession>
<dbReference type="EMBL" id="WIQW01000030">
    <property type="protein sequence ID" value="KAF3098865.1"/>
    <property type="molecule type" value="Genomic_DNA"/>
</dbReference>
<reference evidence="1 2" key="1">
    <citation type="submission" date="2019-06" db="EMBL/GenBank/DDBJ databases">
        <authorList>
            <person name="Palmer J.M."/>
        </authorList>
    </citation>
    <scope>NUCLEOTIDE SEQUENCE [LARGE SCALE GENOMIC DNA]</scope>
    <source>
        <strain evidence="1 2">TWF102</strain>
    </source>
</reference>
<dbReference type="AlphaFoldDB" id="A0A7C8J6T9"/>